<reference evidence="2" key="2">
    <citation type="submission" date="2017-06" db="EMBL/GenBank/DDBJ databases">
        <title>WGS assembly of Brachypodium distachyon.</title>
        <authorList>
            <consortium name="The International Brachypodium Initiative"/>
            <person name="Lucas S."/>
            <person name="Harmon-Smith M."/>
            <person name="Lail K."/>
            <person name="Tice H."/>
            <person name="Grimwood J."/>
            <person name="Bruce D."/>
            <person name="Barry K."/>
            <person name="Shu S."/>
            <person name="Lindquist E."/>
            <person name="Wang M."/>
            <person name="Pitluck S."/>
            <person name="Vogel J.P."/>
            <person name="Garvin D.F."/>
            <person name="Mockler T.C."/>
            <person name="Schmutz J."/>
            <person name="Rokhsar D."/>
            <person name="Bevan M.W."/>
        </authorList>
    </citation>
    <scope>NUCLEOTIDE SEQUENCE</scope>
    <source>
        <strain evidence="2">Bd21</strain>
    </source>
</reference>
<accession>A0A0Q3PKZ3</accession>
<feature type="region of interest" description="Disordered" evidence="1">
    <location>
        <begin position="221"/>
        <end position="242"/>
    </location>
</feature>
<evidence type="ECO:0000256" key="1">
    <source>
        <dbReference type="SAM" id="MobiDB-lite"/>
    </source>
</evidence>
<feature type="compositionally biased region" description="Basic and acidic residues" evidence="1">
    <location>
        <begin position="151"/>
        <end position="162"/>
    </location>
</feature>
<feature type="region of interest" description="Disordered" evidence="1">
    <location>
        <begin position="151"/>
        <end position="203"/>
    </location>
</feature>
<proteinExistence type="predicted"/>
<gene>
    <name evidence="2" type="ORF">BRADI_4g29282v3</name>
</gene>
<keyword evidence="4" id="KW-1185">Reference proteome</keyword>
<dbReference type="InParanoid" id="A0A0Q3PKZ3"/>
<dbReference type="Gramene" id="KQJ90073">
    <property type="protein sequence ID" value="KQJ90073"/>
    <property type="gene ID" value="BRADI_4g29282v3"/>
</dbReference>
<dbReference type="EMBL" id="CM000883">
    <property type="protein sequence ID" value="KQJ90073.1"/>
    <property type="molecule type" value="Genomic_DNA"/>
</dbReference>
<dbReference type="Proteomes" id="UP000008810">
    <property type="component" value="Chromosome 4"/>
</dbReference>
<evidence type="ECO:0000313" key="2">
    <source>
        <dbReference type="EMBL" id="KQJ90073.1"/>
    </source>
</evidence>
<evidence type="ECO:0000313" key="3">
    <source>
        <dbReference type="EnsemblPlants" id="KQJ90073"/>
    </source>
</evidence>
<organism evidence="2">
    <name type="scientific">Brachypodium distachyon</name>
    <name type="common">Purple false brome</name>
    <name type="synonym">Trachynia distachya</name>
    <dbReference type="NCBI Taxonomy" id="15368"/>
    <lineage>
        <taxon>Eukaryota</taxon>
        <taxon>Viridiplantae</taxon>
        <taxon>Streptophyta</taxon>
        <taxon>Embryophyta</taxon>
        <taxon>Tracheophyta</taxon>
        <taxon>Spermatophyta</taxon>
        <taxon>Magnoliopsida</taxon>
        <taxon>Liliopsida</taxon>
        <taxon>Poales</taxon>
        <taxon>Poaceae</taxon>
        <taxon>BOP clade</taxon>
        <taxon>Pooideae</taxon>
        <taxon>Stipodae</taxon>
        <taxon>Brachypodieae</taxon>
        <taxon>Brachypodium</taxon>
    </lineage>
</organism>
<sequence length="266" mass="29216">MATLQIDLKTATLRGSNVRHQRSVAASVCARHGNGENSTSTGCSSNRWRGSCHCPWSPINAPAGRAARAARRAWPGPCLRRRSATRPLARARCLHARGASTRSPDTRLAPRRLKKTRLPSHATRPVRSTLPRVPDALPHVDLLHLVAEELDKDRPREDETGTQRELGWVDHGAGDAAARGRGETETGRGGAAPWSKDEGPSLGKRVLGRKRTVVELARGWRRRQPQCTEERGVEEGGRRQQTAPNALLHLIYAEIGARSPPDWLVD</sequence>
<name>A0A0Q3PKZ3_BRADI</name>
<protein>
    <submittedName>
        <fullName evidence="2 3">Uncharacterized protein</fullName>
    </submittedName>
</protein>
<evidence type="ECO:0000313" key="4">
    <source>
        <dbReference type="Proteomes" id="UP000008810"/>
    </source>
</evidence>
<dbReference type="AlphaFoldDB" id="A0A0Q3PKZ3"/>
<reference evidence="3" key="3">
    <citation type="submission" date="2018-08" db="UniProtKB">
        <authorList>
            <consortium name="EnsemblPlants"/>
        </authorList>
    </citation>
    <scope>IDENTIFICATION</scope>
    <source>
        <strain evidence="3">cv. Bd21</strain>
    </source>
</reference>
<feature type="compositionally biased region" description="Basic and acidic residues" evidence="1">
    <location>
        <begin position="228"/>
        <end position="238"/>
    </location>
</feature>
<dbReference type="EnsemblPlants" id="KQJ90073">
    <property type="protein sequence ID" value="KQJ90073"/>
    <property type="gene ID" value="BRADI_4g29282v3"/>
</dbReference>
<reference evidence="2 3" key="1">
    <citation type="journal article" date="2010" name="Nature">
        <title>Genome sequencing and analysis of the model grass Brachypodium distachyon.</title>
        <authorList>
            <consortium name="International Brachypodium Initiative"/>
        </authorList>
    </citation>
    <scope>NUCLEOTIDE SEQUENCE [LARGE SCALE GENOMIC DNA]</scope>
    <source>
        <strain evidence="2 3">Bd21</strain>
    </source>
</reference>